<protein>
    <submittedName>
        <fullName evidence="1">Glycosyltransferase</fullName>
        <ecNumber evidence="1">2.4.-.-</ecNumber>
    </submittedName>
</protein>
<evidence type="ECO:0000313" key="1">
    <source>
        <dbReference type="EMBL" id="MFC0320198.1"/>
    </source>
</evidence>
<keyword evidence="1" id="KW-0808">Transferase</keyword>
<dbReference type="EC" id="2.4.-.-" evidence="1"/>
<dbReference type="Gene3D" id="3.40.50.11010">
    <property type="match status" value="1"/>
</dbReference>
<keyword evidence="2" id="KW-1185">Reference proteome</keyword>
<accession>A0ABV6HMS3</accession>
<sequence>MKLKGKIIVILSYMRFDGLASTNLTIAKYLSNENAVYYVDHPYTWRDYFFSDKANSSFKCRKPFFSWFSKKVLMLEKLRLIIPSPVLPINWLPEGPVYRFFLKLNEKMIVRKIRAVLEKDGVTNYIFINSWNFHYPNIGRYLKADLYVYHCVDPLITPYDKKHGETSEKILVTESDVVICTSRALEREKKLLNRHTFFIPNAADLVLYYQKNRGKIVKHPAVNTIPYPRVGYIGAVERRLDFDLLYKVATKNSDMQFVFVGPVSHDVVPKWFFGQPNVHVIPAIRYEEVPACIASFDICIIPFKKDEVSDTIFPLKLFEYLGMGKPVVSTDFNLDLQEFTGNVVRFAACDIGFSDQLKEALINPQKGLEKRLHIAAQNTWQQRVSQFGDLVCECLDDKKMSI</sequence>
<keyword evidence="1" id="KW-0328">Glycosyltransferase</keyword>
<dbReference type="Gene3D" id="3.40.50.2000">
    <property type="entry name" value="Glycogen Phosphorylase B"/>
    <property type="match status" value="1"/>
</dbReference>
<reference evidence="1 2" key="1">
    <citation type="submission" date="2024-09" db="EMBL/GenBank/DDBJ databases">
        <authorList>
            <person name="Sun Q."/>
            <person name="Mori K."/>
        </authorList>
    </citation>
    <scope>NUCLEOTIDE SEQUENCE [LARGE SCALE GENOMIC DNA]</scope>
    <source>
        <strain evidence="1 2">CCM 7765</strain>
    </source>
</reference>
<dbReference type="EMBL" id="JBHLWO010000002">
    <property type="protein sequence ID" value="MFC0320198.1"/>
    <property type="molecule type" value="Genomic_DNA"/>
</dbReference>
<dbReference type="Proteomes" id="UP001589774">
    <property type="component" value="Unassembled WGS sequence"/>
</dbReference>
<name>A0ABV6HMS3_9SPHI</name>
<gene>
    <name evidence="1" type="ORF">ACFFI0_17870</name>
</gene>
<comment type="caution">
    <text evidence="1">The sequence shown here is derived from an EMBL/GenBank/DDBJ whole genome shotgun (WGS) entry which is preliminary data.</text>
</comment>
<dbReference type="GO" id="GO:0016757">
    <property type="term" value="F:glycosyltransferase activity"/>
    <property type="evidence" value="ECO:0007669"/>
    <property type="project" value="UniProtKB-KW"/>
</dbReference>
<organism evidence="1 2">
    <name type="scientific">Olivibacter oleidegradans</name>
    <dbReference type="NCBI Taxonomy" id="760123"/>
    <lineage>
        <taxon>Bacteria</taxon>
        <taxon>Pseudomonadati</taxon>
        <taxon>Bacteroidota</taxon>
        <taxon>Sphingobacteriia</taxon>
        <taxon>Sphingobacteriales</taxon>
        <taxon>Sphingobacteriaceae</taxon>
        <taxon>Olivibacter</taxon>
    </lineage>
</organism>
<evidence type="ECO:0000313" key="2">
    <source>
        <dbReference type="Proteomes" id="UP001589774"/>
    </source>
</evidence>
<dbReference type="Pfam" id="PF13692">
    <property type="entry name" value="Glyco_trans_1_4"/>
    <property type="match status" value="1"/>
</dbReference>
<proteinExistence type="predicted"/>
<dbReference type="RefSeq" id="WP_377477387.1">
    <property type="nucleotide sequence ID" value="NZ_JBHLWO010000002.1"/>
</dbReference>
<dbReference type="SUPFAM" id="SSF53756">
    <property type="entry name" value="UDP-Glycosyltransferase/glycogen phosphorylase"/>
    <property type="match status" value="1"/>
</dbReference>